<keyword evidence="6 11" id="KW-0456">Lyase</keyword>
<evidence type="ECO:0000256" key="3">
    <source>
        <dbReference type="ARBA" id="ARBA00020653"/>
    </source>
</evidence>
<evidence type="ECO:0000256" key="7">
    <source>
        <dbReference type="ARBA" id="ARBA00025634"/>
    </source>
</evidence>
<dbReference type="PANTHER" id="PTHR11236:SF48">
    <property type="entry name" value="ISOCHORISMATE SYNTHASE MENF"/>
    <property type="match status" value="1"/>
</dbReference>
<dbReference type="InterPro" id="IPR006805">
    <property type="entry name" value="Anth_synth_I_N"/>
</dbReference>
<dbReference type="InterPro" id="IPR015890">
    <property type="entry name" value="Chorismate_C"/>
</dbReference>
<dbReference type="GO" id="GO:0004049">
    <property type="term" value="F:anthranilate synthase activity"/>
    <property type="evidence" value="ECO:0007669"/>
    <property type="project" value="UniProtKB-EC"/>
</dbReference>
<sequence length="514" mass="57629">MILSRFPDKRRFKELAETCNVVPVCIRILADTHTPVSVLDKCRALGTQCFLLESVEGGERWARYSFLGIRPHGTVQVFSDHVSHITGTGTSEENCQSIAHNNDPLSVIRKIIQTYHPAPMPELPRFWTGLTGYVTYEMVSFFENIPVSLPETDPYAHFIIPDQMIIFDNVQQTMTCLGICYLDEKTDADAAYDRAYHDLVHLLDTVKAPASTSVDTRCPPVDLEPLMPASRYMDGVNTIKHHIREGDIFQAVFSQPFSCTTDLDPVRFYRAQRYINPSPYMFFMNFGDRVIAGSSPETMVRLENGVATLRPIAGTRPRGDTRQQDQTLADELLKDEKEKAEHVMLIDLGRNDLGRVAKAGTVQVTDTMVIERYSHVMHLVSNITCDLDSSYDALDLFRAAFPAGTLTGAPKIRAMEIISTLENRPRRIYGGAAGYISFTGNMDFAITIRTAVMENRTLTVQSGAGIVYDSDPENELTECINKAKSVESALKLALSHTDLSILPRETFHERGHHR</sequence>
<keyword evidence="4" id="KW-0479">Metal-binding</keyword>
<evidence type="ECO:0000313" key="11">
    <source>
        <dbReference type="EMBL" id="EMS80533.1"/>
    </source>
</evidence>
<organism evidence="11 12">
    <name type="scientific">Desulfotignum phosphitoxidans DSM 13687</name>
    <dbReference type="NCBI Taxonomy" id="1286635"/>
    <lineage>
        <taxon>Bacteria</taxon>
        <taxon>Pseudomonadati</taxon>
        <taxon>Thermodesulfobacteriota</taxon>
        <taxon>Desulfobacteria</taxon>
        <taxon>Desulfobacterales</taxon>
        <taxon>Desulfobacteraceae</taxon>
        <taxon>Desulfotignum</taxon>
    </lineage>
</organism>
<evidence type="ECO:0000256" key="4">
    <source>
        <dbReference type="ARBA" id="ARBA00022723"/>
    </source>
</evidence>
<feature type="domain" description="Chorismate-utilising enzyme C-terminal" evidence="9">
    <location>
        <begin position="230"/>
        <end position="482"/>
    </location>
</feature>
<comment type="catalytic activity">
    <reaction evidence="8">
        <text>chorismate + L-glutamine = anthranilate + pyruvate + L-glutamate + H(+)</text>
        <dbReference type="Rhea" id="RHEA:21732"/>
        <dbReference type="ChEBI" id="CHEBI:15361"/>
        <dbReference type="ChEBI" id="CHEBI:15378"/>
        <dbReference type="ChEBI" id="CHEBI:16567"/>
        <dbReference type="ChEBI" id="CHEBI:29748"/>
        <dbReference type="ChEBI" id="CHEBI:29985"/>
        <dbReference type="ChEBI" id="CHEBI:58359"/>
        <dbReference type="EC" id="4.1.3.27"/>
    </reaction>
</comment>
<feature type="domain" description="Anthranilate synthase component I N-terminal" evidence="10">
    <location>
        <begin position="31"/>
        <end position="175"/>
    </location>
</feature>
<evidence type="ECO:0000256" key="2">
    <source>
        <dbReference type="ARBA" id="ARBA00011575"/>
    </source>
</evidence>
<dbReference type="InterPro" id="IPR019999">
    <property type="entry name" value="Anth_synth_I-like"/>
</dbReference>
<dbReference type="Proteomes" id="UP000014216">
    <property type="component" value="Unassembled WGS sequence"/>
</dbReference>
<dbReference type="GO" id="GO:0046872">
    <property type="term" value="F:metal ion binding"/>
    <property type="evidence" value="ECO:0007669"/>
    <property type="project" value="UniProtKB-KW"/>
</dbReference>
<dbReference type="RefSeq" id="WP_006964795.1">
    <property type="nucleotide sequence ID" value="NZ_APJX01000002.1"/>
</dbReference>
<keyword evidence="12" id="KW-1185">Reference proteome</keyword>
<reference evidence="11 12" key="1">
    <citation type="journal article" date="2013" name="Genome Announc.">
        <title>Draft Genome Sequence of Desulfotignum phosphitoxidans DSM 13687 Strain FiPS-3.</title>
        <authorList>
            <person name="Poehlein A."/>
            <person name="Daniel R."/>
            <person name="Simeonova D.D."/>
        </authorList>
    </citation>
    <scope>NUCLEOTIDE SEQUENCE [LARGE SCALE GENOMIC DNA]</scope>
    <source>
        <strain evidence="11 12">DSM 13687</strain>
    </source>
</reference>
<dbReference type="Gene3D" id="3.60.120.10">
    <property type="entry name" value="Anthranilate synthase"/>
    <property type="match status" value="1"/>
</dbReference>
<dbReference type="EMBL" id="APJX01000002">
    <property type="protein sequence ID" value="EMS80533.1"/>
    <property type="molecule type" value="Genomic_DNA"/>
</dbReference>
<dbReference type="InterPro" id="IPR005801">
    <property type="entry name" value="ADC_synthase"/>
</dbReference>
<evidence type="ECO:0000313" key="12">
    <source>
        <dbReference type="Proteomes" id="UP000014216"/>
    </source>
</evidence>
<dbReference type="OrthoDB" id="9803598at2"/>
<evidence type="ECO:0000256" key="5">
    <source>
        <dbReference type="ARBA" id="ARBA00022842"/>
    </source>
</evidence>
<protein>
    <recommendedName>
        <fullName evidence="3">Anthranilate synthase component 1</fullName>
    </recommendedName>
</protein>
<dbReference type="Pfam" id="PF00425">
    <property type="entry name" value="Chorismate_bind"/>
    <property type="match status" value="1"/>
</dbReference>
<dbReference type="PRINTS" id="PR00095">
    <property type="entry name" value="ANTSNTHASEI"/>
</dbReference>
<comment type="subunit">
    <text evidence="2">Heterotetramer consisting of two non-identical subunits: a beta subunit (TrpG) and a large alpha subunit (TrpE).</text>
</comment>
<name>S0FZH0_9BACT</name>
<evidence type="ECO:0000259" key="10">
    <source>
        <dbReference type="Pfam" id="PF04715"/>
    </source>
</evidence>
<dbReference type="GO" id="GO:0000162">
    <property type="term" value="P:L-tryptophan biosynthetic process"/>
    <property type="evidence" value="ECO:0007669"/>
    <property type="project" value="TreeGrafter"/>
</dbReference>
<dbReference type="SUPFAM" id="SSF56322">
    <property type="entry name" value="ADC synthase"/>
    <property type="match status" value="1"/>
</dbReference>
<proteinExistence type="predicted"/>
<comment type="function">
    <text evidence="7">Part of a heterotetrameric complex that catalyzes the two-step biosynthesis of anthranilate, an intermediate in the biosynthesis of L-tryptophan. In the first step, the glutamine-binding beta subunit (TrpG) of anthranilate synthase (AS) provides the glutamine amidotransferase activity which generates ammonia as a substrate that, along with chorismate, is used in the second step, catalyzed by the large alpha subunit of AS (TrpE) to produce anthranilate. In the absence of TrpG, TrpE can synthesize anthranilate directly from chorismate and high concentrations of ammonia.</text>
</comment>
<accession>S0FZH0</accession>
<comment type="caution">
    <text evidence="11">The sequence shown here is derived from an EMBL/GenBank/DDBJ whole genome shotgun (WGS) entry which is preliminary data.</text>
</comment>
<comment type="cofactor">
    <cofactor evidence="1">
        <name>Mg(2+)</name>
        <dbReference type="ChEBI" id="CHEBI:18420"/>
    </cofactor>
</comment>
<evidence type="ECO:0000256" key="1">
    <source>
        <dbReference type="ARBA" id="ARBA00001946"/>
    </source>
</evidence>
<dbReference type="AlphaFoldDB" id="S0FZH0"/>
<gene>
    <name evidence="11" type="primary">trpE</name>
    <name evidence="11" type="ORF">Dpo_2c02250</name>
</gene>
<evidence type="ECO:0000256" key="6">
    <source>
        <dbReference type="ARBA" id="ARBA00023239"/>
    </source>
</evidence>
<evidence type="ECO:0000259" key="9">
    <source>
        <dbReference type="Pfam" id="PF00425"/>
    </source>
</evidence>
<keyword evidence="5" id="KW-0460">Magnesium</keyword>
<dbReference type="PANTHER" id="PTHR11236">
    <property type="entry name" value="AMINOBENZOATE/ANTHRANILATE SYNTHASE"/>
    <property type="match status" value="1"/>
</dbReference>
<dbReference type="PATRIC" id="fig|1286635.3.peg.1199"/>
<evidence type="ECO:0000256" key="8">
    <source>
        <dbReference type="ARBA" id="ARBA00047683"/>
    </source>
</evidence>
<dbReference type="Pfam" id="PF04715">
    <property type="entry name" value="Anth_synt_I_N"/>
    <property type="match status" value="1"/>
</dbReference>